<dbReference type="GO" id="GO:0032259">
    <property type="term" value="P:methylation"/>
    <property type="evidence" value="ECO:0007669"/>
    <property type="project" value="UniProtKB-KW"/>
</dbReference>
<dbReference type="GO" id="GO:0004799">
    <property type="term" value="F:thymidylate synthase activity"/>
    <property type="evidence" value="ECO:0007669"/>
    <property type="project" value="TreeGrafter"/>
</dbReference>
<dbReference type="GO" id="GO:0070402">
    <property type="term" value="F:NADPH binding"/>
    <property type="evidence" value="ECO:0007669"/>
    <property type="project" value="TreeGrafter"/>
</dbReference>
<feature type="binding site" evidence="1">
    <location>
        <begin position="95"/>
        <end position="97"/>
    </location>
    <ligand>
        <name>FAD</name>
        <dbReference type="ChEBI" id="CHEBI:57692"/>
        <note>ligand shared between neighboring subunits</note>
    </ligand>
</feature>
<feature type="active site" description="Involved in ionization of N3 of dUMP, leading to its activation" evidence="1">
    <location>
        <position position="203"/>
    </location>
</feature>
<feature type="binding site" evidence="1">
    <location>
        <position position="198"/>
    </location>
    <ligand>
        <name>FAD</name>
        <dbReference type="ChEBI" id="CHEBI:57692"/>
        <note>ligand shared between neighboring subunits</note>
    </ligand>
</feature>
<comment type="similarity">
    <text evidence="1">Belongs to the thymidylate synthase ThyX family.</text>
</comment>
<name>A0A5B8XDA5_9RICK</name>
<comment type="pathway">
    <text evidence="1">Pyrimidine metabolism; dTTP biosynthesis.</text>
</comment>
<dbReference type="UniPathway" id="UPA00575"/>
<dbReference type="CDD" id="cd20175">
    <property type="entry name" value="ThyX"/>
    <property type="match status" value="1"/>
</dbReference>
<feature type="binding site" evidence="1">
    <location>
        <position position="203"/>
    </location>
    <ligand>
        <name>dUMP</name>
        <dbReference type="ChEBI" id="CHEBI:246422"/>
        <note>ligand shared between dimeric partners</note>
    </ligand>
</feature>
<accession>A0A5B8XDA5</accession>
<dbReference type="Pfam" id="PF02511">
    <property type="entry name" value="Thy1"/>
    <property type="match status" value="1"/>
</dbReference>
<keyword evidence="1" id="KW-0274">FAD</keyword>
<gene>
    <name evidence="1" type="primary">thyX</name>
    <name evidence="2" type="ORF">Deia_00511</name>
</gene>
<keyword evidence="1" id="KW-0545">Nucleotide biosynthesis</keyword>
<dbReference type="InterPro" id="IPR003669">
    <property type="entry name" value="Thymidylate_synthase_ThyX"/>
</dbReference>
<dbReference type="GO" id="GO:0006235">
    <property type="term" value="P:dTTP biosynthetic process"/>
    <property type="evidence" value="ECO:0007669"/>
    <property type="project" value="UniProtKB-UniRule"/>
</dbReference>
<comment type="subunit">
    <text evidence="1">Homotetramer.</text>
</comment>
<evidence type="ECO:0000256" key="1">
    <source>
        <dbReference type="HAMAP-Rule" id="MF_01408"/>
    </source>
</evidence>
<dbReference type="SUPFAM" id="SSF69796">
    <property type="entry name" value="Thymidylate synthase-complementing protein Thy1"/>
    <property type="match status" value="1"/>
</dbReference>
<dbReference type="OrthoDB" id="9774464at2"/>
<dbReference type="EMBL" id="CP029077">
    <property type="protein sequence ID" value="QED23308.1"/>
    <property type="molecule type" value="Genomic_DNA"/>
</dbReference>
<dbReference type="InterPro" id="IPR036098">
    <property type="entry name" value="Thymidylate_synthase_ThyX_sf"/>
</dbReference>
<keyword evidence="1" id="KW-0808">Transferase</keyword>
<dbReference type="PROSITE" id="PS51331">
    <property type="entry name" value="THYX"/>
    <property type="match status" value="1"/>
</dbReference>
<dbReference type="AlphaFoldDB" id="A0A5B8XDA5"/>
<feature type="binding site" evidence="1">
    <location>
        <position position="103"/>
    </location>
    <ligand>
        <name>FAD</name>
        <dbReference type="ChEBI" id="CHEBI:57692"/>
        <note>ligand shared between neighboring subunits</note>
    </ligand>
</feature>
<dbReference type="GO" id="GO:0050797">
    <property type="term" value="F:thymidylate synthase (FAD) activity"/>
    <property type="evidence" value="ECO:0007669"/>
    <property type="project" value="UniProtKB-UniRule"/>
</dbReference>
<feature type="binding site" evidence="1">
    <location>
        <begin position="192"/>
        <end position="194"/>
    </location>
    <ligand>
        <name>FAD</name>
        <dbReference type="ChEBI" id="CHEBI:57692"/>
        <note>ligand shared between neighboring subunits</note>
    </ligand>
</feature>
<protein>
    <recommendedName>
        <fullName evidence="1">Flavin-dependent thymidylate synthase</fullName>
        <shortName evidence="1">FDTS</shortName>
        <ecNumber evidence="1">2.1.1.148</ecNumber>
    </recommendedName>
    <alternativeName>
        <fullName evidence="1">FAD-dependent thymidylate synthase</fullName>
    </alternativeName>
    <alternativeName>
        <fullName evidence="1">Thymidylate synthase ThyX</fullName>
        <shortName evidence="1">TS</shortName>
        <shortName evidence="1">TSase</shortName>
    </alternativeName>
</protein>
<comment type="cofactor">
    <cofactor evidence="1">
        <name>FAD</name>
        <dbReference type="ChEBI" id="CHEBI:57692"/>
    </cofactor>
    <text evidence="1">Binds 4 FAD per tetramer. Each FAD binding site is formed by three monomers.</text>
</comment>
<dbReference type="GO" id="GO:0050660">
    <property type="term" value="F:flavin adenine dinucleotide binding"/>
    <property type="evidence" value="ECO:0007669"/>
    <property type="project" value="UniProtKB-UniRule"/>
</dbReference>
<keyword evidence="1" id="KW-0521">NADP</keyword>
<dbReference type="Proteomes" id="UP000321934">
    <property type="component" value="Chromosome"/>
</dbReference>
<keyword evidence="1" id="KW-0285">Flavoprotein</keyword>
<feature type="binding site" evidence="1">
    <location>
        <begin position="92"/>
        <end position="95"/>
    </location>
    <ligand>
        <name>dUMP</name>
        <dbReference type="ChEBI" id="CHEBI:246422"/>
        <note>ligand shared between dimeric partners</note>
    </ligand>
</feature>
<dbReference type="EC" id="2.1.1.148" evidence="1"/>
<dbReference type="PANTHER" id="PTHR34934:SF1">
    <property type="entry name" value="FLAVIN-DEPENDENT THYMIDYLATE SYNTHASE"/>
    <property type="match status" value="1"/>
</dbReference>
<feature type="binding site" description="in other chain" evidence="1">
    <location>
        <position position="176"/>
    </location>
    <ligand>
        <name>dUMP</name>
        <dbReference type="ChEBI" id="CHEBI:246422"/>
        <note>ligand shared between dimeric partners</note>
    </ligand>
</feature>
<dbReference type="GO" id="GO:0006231">
    <property type="term" value="P:dTMP biosynthetic process"/>
    <property type="evidence" value="ECO:0007669"/>
    <property type="project" value="UniProtKB-UniRule"/>
</dbReference>
<proteinExistence type="inferred from homology"/>
<dbReference type="HAMAP" id="MF_01408">
    <property type="entry name" value="ThyX"/>
    <property type="match status" value="1"/>
</dbReference>
<comment type="function">
    <text evidence="1">Catalyzes the reductive methylation of 2'-deoxyuridine-5'-monophosphate (dUMP) to 2'-deoxythymidine-5'-monophosphate (dTMP) while utilizing 5,10-methylenetetrahydrofolate (mTHF) as the methyl donor, and NADPH and FADH(2) as the reductant.</text>
</comment>
<sequence length="288" mass="33704">MQYTNRNTVVEIDKILGEKKQVLDHGFVCVVDYMGCDSDIANAARVSYGQGTKTVNQDEGLIRYLMRHHHTTPFEMCEIKLHLKMPIFIARQWMRHRTANINEISARYSIIKDEFYVPELDRMAMQSAINNQGSGEKLSDDIAQKCQNIIQENCLNAFESYDDLINKKLLARELSRTILPQNTYTEFFWKIDLHNLLHFLRLRADSHAQKEIQQFAFAILDIVKIWVPVVYQAFMDYRVKSENMSAIDLEVIKSCLNIDKVKDYIEQNKDSKKGDIKELITKLEKFIR</sequence>
<dbReference type="PANTHER" id="PTHR34934">
    <property type="entry name" value="FLAVIN-DEPENDENT THYMIDYLATE SYNTHASE"/>
    <property type="match status" value="1"/>
</dbReference>
<comment type="catalytic activity">
    <reaction evidence="1">
        <text>dUMP + (6R)-5,10-methylene-5,6,7,8-tetrahydrofolate + NADPH + H(+) = dTMP + (6S)-5,6,7,8-tetrahydrofolate + NADP(+)</text>
        <dbReference type="Rhea" id="RHEA:29043"/>
        <dbReference type="ChEBI" id="CHEBI:15378"/>
        <dbReference type="ChEBI" id="CHEBI:15636"/>
        <dbReference type="ChEBI" id="CHEBI:57453"/>
        <dbReference type="ChEBI" id="CHEBI:57783"/>
        <dbReference type="ChEBI" id="CHEBI:58349"/>
        <dbReference type="ChEBI" id="CHEBI:63528"/>
        <dbReference type="ChEBI" id="CHEBI:246422"/>
        <dbReference type="EC" id="2.1.1.148"/>
    </reaction>
</comment>
<feature type="binding site" evidence="1">
    <location>
        <position position="72"/>
    </location>
    <ligand>
        <name>FAD</name>
        <dbReference type="ChEBI" id="CHEBI:57692"/>
        <note>ligand shared between neighboring subunits</note>
    </ligand>
</feature>
<keyword evidence="3" id="KW-1185">Reference proteome</keyword>
<dbReference type="Gene3D" id="3.30.1360.170">
    <property type="match status" value="1"/>
</dbReference>
<evidence type="ECO:0000313" key="2">
    <source>
        <dbReference type="EMBL" id="QED23308.1"/>
    </source>
</evidence>
<dbReference type="NCBIfam" id="TIGR02170">
    <property type="entry name" value="thyX"/>
    <property type="match status" value="1"/>
</dbReference>
<feature type="binding site" description="in other chain" evidence="1">
    <location>
        <begin position="103"/>
        <end position="107"/>
    </location>
    <ligand>
        <name>dUMP</name>
        <dbReference type="ChEBI" id="CHEBI:246422"/>
        <note>ligand shared between dimeric partners</note>
    </ligand>
</feature>
<dbReference type="RefSeq" id="WP_146820588.1">
    <property type="nucleotide sequence ID" value="NZ_CP029077.1"/>
</dbReference>
<reference evidence="2 3" key="1">
    <citation type="journal article" date="2019" name="ISME J.">
        <title>Deianiraea, an extracellular bacterium associated with the ciliate Paramecium, suggests an alternative scenario for the evolution of Rickettsiales.</title>
        <authorList>
            <person name="Castelli M."/>
            <person name="Sabaneyeva E."/>
            <person name="Lanzoni O."/>
            <person name="Lebedeva N."/>
            <person name="Floriano A.M."/>
            <person name="Gaiarsa S."/>
            <person name="Benken K."/>
            <person name="Modeo L."/>
            <person name="Bandi C."/>
            <person name="Potekhin A."/>
            <person name="Sassera D."/>
            <person name="Petroni G."/>
        </authorList>
    </citation>
    <scope>NUCLEOTIDE SEQUENCE [LARGE SCALE GENOMIC DNA]</scope>
    <source>
        <strain evidence="2">CyL4-1</strain>
    </source>
</reference>
<organism evidence="2 3">
    <name type="scientific">Candidatus Deianiraea vastatrix</name>
    <dbReference type="NCBI Taxonomy" id="2163644"/>
    <lineage>
        <taxon>Bacteria</taxon>
        <taxon>Pseudomonadati</taxon>
        <taxon>Pseudomonadota</taxon>
        <taxon>Alphaproteobacteria</taxon>
        <taxon>Rickettsiales</taxon>
        <taxon>Candidatus Deianiraeaceae</taxon>
        <taxon>Candidatus Deianiraea</taxon>
    </lineage>
</organism>
<evidence type="ECO:0000313" key="3">
    <source>
        <dbReference type="Proteomes" id="UP000321934"/>
    </source>
</evidence>
<keyword evidence="1" id="KW-0489">Methyltransferase</keyword>